<dbReference type="InterPro" id="IPR004358">
    <property type="entry name" value="Sig_transdc_His_kin-like_C"/>
</dbReference>
<dbReference type="Gene3D" id="1.10.287.130">
    <property type="match status" value="1"/>
</dbReference>
<evidence type="ECO:0000259" key="6">
    <source>
        <dbReference type="PROSITE" id="PS50110"/>
    </source>
</evidence>
<proteinExistence type="predicted"/>
<feature type="domain" description="Histidine kinase" evidence="5">
    <location>
        <begin position="418"/>
        <end position="633"/>
    </location>
</feature>
<dbReference type="SUPFAM" id="SSF52172">
    <property type="entry name" value="CheY-like"/>
    <property type="match status" value="2"/>
</dbReference>
<gene>
    <name evidence="7" type="ORF">GJV85_07880</name>
</gene>
<protein>
    <recommendedName>
        <fullName evidence="2">histidine kinase</fullName>
        <ecNumber evidence="2">2.7.13.3</ecNumber>
    </recommendedName>
</protein>
<dbReference type="SMART" id="SM00387">
    <property type="entry name" value="HATPase_c"/>
    <property type="match status" value="1"/>
</dbReference>
<dbReference type="Pfam" id="PF00512">
    <property type="entry name" value="HisKA"/>
    <property type="match status" value="1"/>
</dbReference>
<dbReference type="CDD" id="cd00082">
    <property type="entry name" value="HisKA"/>
    <property type="match status" value="1"/>
</dbReference>
<dbReference type="NCBIfam" id="TIGR00229">
    <property type="entry name" value="sensory_box"/>
    <property type="match status" value="1"/>
</dbReference>
<dbReference type="PROSITE" id="PS50110">
    <property type="entry name" value="RESPONSE_REGULATORY"/>
    <property type="match status" value="2"/>
</dbReference>
<dbReference type="PRINTS" id="PR00344">
    <property type="entry name" value="BCTRLSENSOR"/>
</dbReference>
<dbReference type="CDD" id="cd00130">
    <property type="entry name" value="PAS"/>
    <property type="match status" value="1"/>
</dbReference>
<dbReference type="InterPro" id="IPR036097">
    <property type="entry name" value="HisK_dim/P_sf"/>
</dbReference>
<dbReference type="SUPFAM" id="SSF55785">
    <property type="entry name" value="PYP-like sensor domain (PAS domain)"/>
    <property type="match status" value="1"/>
</dbReference>
<comment type="caution">
    <text evidence="4">Lacks conserved residue(s) required for the propagation of feature annotation.</text>
</comment>
<dbReference type="SUPFAM" id="SSF55874">
    <property type="entry name" value="ATPase domain of HSP90 chaperone/DNA topoisomerase II/histidine kinase"/>
    <property type="match status" value="1"/>
</dbReference>
<evidence type="ECO:0000256" key="3">
    <source>
        <dbReference type="ARBA" id="ARBA00022553"/>
    </source>
</evidence>
<evidence type="ECO:0000256" key="2">
    <source>
        <dbReference type="ARBA" id="ARBA00012438"/>
    </source>
</evidence>
<evidence type="ECO:0000313" key="7">
    <source>
        <dbReference type="EMBL" id="QSZ43101.1"/>
    </source>
</evidence>
<dbReference type="AlphaFoldDB" id="A0A975GDU8"/>
<evidence type="ECO:0000256" key="4">
    <source>
        <dbReference type="PROSITE-ProRule" id="PRU00169"/>
    </source>
</evidence>
<dbReference type="Gene3D" id="3.30.565.10">
    <property type="entry name" value="Histidine kinase-like ATPase, C-terminal domain"/>
    <property type="match status" value="1"/>
</dbReference>
<reference evidence="7" key="1">
    <citation type="submission" date="2019-11" db="EMBL/GenBank/DDBJ databases">
        <authorList>
            <person name="Kojima H."/>
        </authorList>
    </citation>
    <scope>NUCLEOTIDE SEQUENCE</scope>
    <source>
        <strain evidence="7">H1576</strain>
    </source>
</reference>
<dbReference type="InterPro" id="IPR005467">
    <property type="entry name" value="His_kinase_dom"/>
</dbReference>
<dbReference type="EMBL" id="CP046072">
    <property type="protein sequence ID" value="QSZ43101.1"/>
    <property type="molecule type" value="Genomic_DNA"/>
</dbReference>
<dbReference type="Gene3D" id="3.30.450.20">
    <property type="entry name" value="PAS domain"/>
    <property type="match status" value="1"/>
</dbReference>
<dbReference type="SMART" id="SM00448">
    <property type="entry name" value="REC"/>
    <property type="match status" value="2"/>
</dbReference>
<dbReference type="PROSITE" id="PS50109">
    <property type="entry name" value="HIS_KIN"/>
    <property type="match status" value="1"/>
</dbReference>
<dbReference type="GO" id="GO:0000155">
    <property type="term" value="F:phosphorelay sensor kinase activity"/>
    <property type="evidence" value="ECO:0007669"/>
    <property type="project" value="InterPro"/>
</dbReference>
<name>A0A975GDU8_9BACT</name>
<dbReference type="InterPro" id="IPR036890">
    <property type="entry name" value="HATPase_C_sf"/>
</dbReference>
<dbReference type="Proteomes" id="UP000671852">
    <property type="component" value="Chromosome"/>
</dbReference>
<evidence type="ECO:0000256" key="1">
    <source>
        <dbReference type="ARBA" id="ARBA00000085"/>
    </source>
</evidence>
<dbReference type="Pfam" id="PF00072">
    <property type="entry name" value="Response_reg"/>
    <property type="match status" value="1"/>
</dbReference>
<dbReference type="InterPro" id="IPR003594">
    <property type="entry name" value="HATPase_dom"/>
</dbReference>
<dbReference type="PANTHER" id="PTHR43547:SF2">
    <property type="entry name" value="HYBRID SIGNAL TRANSDUCTION HISTIDINE KINASE C"/>
    <property type="match status" value="1"/>
</dbReference>
<feature type="modified residue" description="4-aspartylphosphate" evidence="4">
    <location>
        <position position="177"/>
    </location>
</feature>
<dbReference type="InterPro" id="IPR003661">
    <property type="entry name" value="HisK_dim/P_dom"/>
</dbReference>
<dbReference type="Pfam" id="PF13426">
    <property type="entry name" value="PAS_9"/>
    <property type="match status" value="1"/>
</dbReference>
<dbReference type="InterPro" id="IPR035965">
    <property type="entry name" value="PAS-like_dom_sf"/>
</dbReference>
<feature type="domain" description="Response regulatory" evidence="6">
    <location>
        <begin position="6"/>
        <end position="119"/>
    </location>
</feature>
<evidence type="ECO:0000259" key="5">
    <source>
        <dbReference type="PROSITE" id="PS50109"/>
    </source>
</evidence>
<evidence type="ECO:0000313" key="8">
    <source>
        <dbReference type="Proteomes" id="UP000671852"/>
    </source>
</evidence>
<dbReference type="InterPro" id="IPR011006">
    <property type="entry name" value="CheY-like_superfamily"/>
</dbReference>
<dbReference type="SUPFAM" id="SSF47384">
    <property type="entry name" value="Homodimeric domain of signal transducing histidine kinase"/>
    <property type="match status" value="1"/>
</dbReference>
<keyword evidence="8" id="KW-1185">Reference proteome</keyword>
<reference evidence="7" key="2">
    <citation type="submission" date="2021-04" db="EMBL/GenBank/DDBJ databases">
        <title>Isolation and characterization of a novel species of the genus Sulfurimonas.</title>
        <authorList>
            <person name="Fukui M."/>
        </authorList>
    </citation>
    <scope>NUCLEOTIDE SEQUENCE</scope>
    <source>
        <strain evidence="7">H1576</strain>
    </source>
</reference>
<accession>A0A975GDU8</accession>
<organism evidence="7 8">
    <name type="scientific">Sulfurimonas aquatica</name>
    <dbReference type="NCBI Taxonomy" id="2672570"/>
    <lineage>
        <taxon>Bacteria</taxon>
        <taxon>Pseudomonadati</taxon>
        <taxon>Campylobacterota</taxon>
        <taxon>Epsilonproteobacteria</taxon>
        <taxon>Campylobacterales</taxon>
        <taxon>Sulfurimonadaceae</taxon>
        <taxon>Sulfurimonas</taxon>
    </lineage>
</organism>
<dbReference type="Pfam" id="PF02518">
    <property type="entry name" value="HATPase_c"/>
    <property type="match status" value="1"/>
</dbReference>
<keyword evidence="3 4" id="KW-0597">Phosphoprotein</keyword>
<dbReference type="Gene3D" id="3.40.50.2300">
    <property type="match status" value="2"/>
</dbReference>
<dbReference type="InterPro" id="IPR001789">
    <property type="entry name" value="Sig_transdc_resp-reg_receiver"/>
</dbReference>
<sequence>MEISKSALLVEDSKTIQVYLAQLFSTLDYKLKSSSTLLEVKKVIQSTEGIDIALVALDLSSKESEAIVQFLIKQDISVILLSGLEDESLKQKLLKQDIVDYIEKESLSNLAMLKELLVRLEINKKETILVVDDSSLYRALISKLLKRHNFKTLEAEDGDEALLVLKQNPDINLVVTDYEMPNLNGLGLIKEIRKEHSINVLPIIVISSLDTATTIVDCLKNGANDYLHKPFSNQEFYSRLYLTLSYKENLQNAKEQKDIYETLFHESSNGILLMKGEKFIDCNEAVLKILKLDTKEQLIGHTTYDFSPEFQPDGETSKYKCEQIYKTELERFEWQYLQSDGTPIWIDVIRTTLIIKGENIVHVVWHEISHMKKLENELALLNKSLEKRVQEEIQKNSLQASHMIEQSRLAQMGEMISMIAHQWRQPLSSISAISSTLNLDIIMDNYNSNFFQERLESINDLSQHLSSTIDDFRGFFKENKEMEESTLSTIVESTLQIIGSTLTTYSIELTQDKISNQKVTTYVNELKQVILNIIKNAEDALMESDTTDKRISINSYTQESYAYIEIEDNAGGIAEDIIKNIFDPYFSTKTEKDGTGLGLYMSKTIVEEHCQGKLSVLNTQDGAKFCIKIPIKPTI</sequence>
<feature type="domain" description="Response regulatory" evidence="6">
    <location>
        <begin position="127"/>
        <end position="244"/>
    </location>
</feature>
<dbReference type="EC" id="2.7.13.3" evidence="2"/>
<dbReference type="KEGG" id="saqt:GJV85_07880"/>
<comment type="catalytic activity">
    <reaction evidence="1">
        <text>ATP + protein L-histidine = ADP + protein N-phospho-L-histidine.</text>
        <dbReference type="EC" id="2.7.13.3"/>
    </reaction>
</comment>
<dbReference type="InterPro" id="IPR000014">
    <property type="entry name" value="PAS"/>
</dbReference>
<dbReference type="PANTHER" id="PTHR43547">
    <property type="entry name" value="TWO-COMPONENT HISTIDINE KINASE"/>
    <property type="match status" value="1"/>
</dbReference>